<dbReference type="Proteomes" id="UP000318478">
    <property type="component" value="Unassembled WGS sequence"/>
</dbReference>
<protein>
    <recommendedName>
        <fullName evidence="4">PEP-CTERM protein-sorting domain-containing protein</fullName>
    </recommendedName>
</protein>
<evidence type="ECO:0008006" key="4">
    <source>
        <dbReference type="Google" id="ProtNLM"/>
    </source>
</evidence>
<keyword evidence="3" id="KW-1185">Reference proteome</keyword>
<evidence type="ECO:0000256" key="1">
    <source>
        <dbReference type="SAM" id="SignalP"/>
    </source>
</evidence>
<reference evidence="2 3" key="1">
    <citation type="submission" date="2019-02" db="EMBL/GenBank/DDBJ databases">
        <title>Deep-cultivation of Planctomycetes and their phenomic and genomic characterization uncovers novel biology.</title>
        <authorList>
            <person name="Wiegand S."/>
            <person name="Jogler M."/>
            <person name="Boedeker C."/>
            <person name="Pinto D."/>
            <person name="Vollmers J."/>
            <person name="Rivas-Marin E."/>
            <person name="Kohn T."/>
            <person name="Peeters S.H."/>
            <person name="Heuer A."/>
            <person name="Rast P."/>
            <person name="Oberbeckmann S."/>
            <person name="Bunk B."/>
            <person name="Jeske O."/>
            <person name="Meyerdierks A."/>
            <person name="Storesund J.E."/>
            <person name="Kallscheuer N."/>
            <person name="Luecker S."/>
            <person name="Lage O.M."/>
            <person name="Pohl T."/>
            <person name="Merkel B.J."/>
            <person name="Hornburger P."/>
            <person name="Mueller R.-W."/>
            <person name="Bruemmer F."/>
            <person name="Labrenz M."/>
            <person name="Spormann A.M."/>
            <person name="Op Den Camp H."/>
            <person name="Overmann J."/>
            <person name="Amann R."/>
            <person name="Jetten M.S.M."/>
            <person name="Mascher T."/>
            <person name="Medema M.H."/>
            <person name="Devos D.P."/>
            <person name="Kaster A.-K."/>
            <person name="Ovreas L."/>
            <person name="Rohde M."/>
            <person name="Galperin M.Y."/>
            <person name="Jogler C."/>
        </authorList>
    </citation>
    <scope>NUCLEOTIDE SEQUENCE [LARGE SCALE GENOMIC DNA]</scope>
    <source>
        <strain evidence="2 3">Pla123a</strain>
    </source>
</reference>
<dbReference type="EMBL" id="SJPO01000001">
    <property type="protein sequence ID" value="TWT85329.1"/>
    <property type="molecule type" value="Genomic_DNA"/>
</dbReference>
<sequence precursor="true">MRATTYLLCAAATLCALSSQAAYNLQVTEIYSGHSVEADVTADWFELTNYGDMAWDSAVDGPLFYDDDSEDPTAADPLLGVTSIAPGQSAIFVQGSEDAVIAEFLAVFSNVAGLSVGRFDGSGLGGGGDGVTIFTGEVSFPDFIVGDRIEFEAYPDYDAAVAGGVIDGSTWDVVNQRWSVAGEFGALASAGGGAFPIIGSPGTAAPEPTAMAISFAGLMGLSTFRRRR</sequence>
<evidence type="ECO:0000313" key="2">
    <source>
        <dbReference type="EMBL" id="TWT85329.1"/>
    </source>
</evidence>
<dbReference type="AlphaFoldDB" id="A0A5C5ZD43"/>
<proteinExistence type="predicted"/>
<dbReference type="RefSeq" id="WP_146583600.1">
    <property type="nucleotide sequence ID" value="NZ_SJPO01000001.1"/>
</dbReference>
<comment type="caution">
    <text evidence="2">The sequence shown here is derived from an EMBL/GenBank/DDBJ whole genome shotgun (WGS) entry which is preliminary data.</text>
</comment>
<gene>
    <name evidence="2" type="ORF">Pla123a_01360</name>
</gene>
<organism evidence="2 3">
    <name type="scientific">Posidoniimonas polymericola</name>
    <dbReference type="NCBI Taxonomy" id="2528002"/>
    <lineage>
        <taxon>Bacteria</taxon>
        <taxon>Pseudomonadati</taxon>
        <taxon>Planctomycetota</taxon>
        <taxon>Planctomycetia</taxon>
        <taxon>Pirellulales</taxon>
        <taxon>Lacipirellulaceae</taxon>
        <taxon>Posidoniimonas</taxon>
    </lineage>
</organism>
<name>A0A5C5ZD43_9BACT</name>
<keyword evidence="1" id="KW-0732">Signal</keyword>
<dbReference type="OrthoDB" id="282710at2"/>
<feature type="chain" id="PRO_5022706069" description="PEP-CTERM protein-sorting domain-containing protein" evidence="1">
    <location>
        <begin position="22"/>
        <end position="228"/>
    </location>
</feature>
<evidence type="ECO:0000313" key="3">
    <source>
        <dbReference type="Proteomes" id="UP000318478"/>
    </source>
</evidence>
<feature type="signal peptide" evidence="1">
    <location>
        <begin position="1"/>
        <end position="21"/>
    </location>
</feature>
<accession>A0A5C5ZD43</accession>